<dbReference type="InterPro" id="IPR004384">
    <property type="entry name" value="RNA_MeTrfase_TrmJ/LasT"/>
</dbReference>
<dbReference type="GO" id="GO:0002128">
    <property type="term" value="P:tRNA nucleoside ribose methylation"/>
    <property type="evidence" value="ECO:0007669"/>
    <property type="project" value="TreeGrafter"/>
</dbReference>
<evidence type="ECO:0000256" key="1">
    <source>
        <dbReference type="ARBA" id="ARBA00007228"/>
    </source>
</evidence>
<evidence type="ECO:0000313" key="6">
    <source>
        <dbReference type="EMBL" id="OCH20895.1"/>
    </source>
</evidence>
<evidence type="ECO:0000256" key="3">
    <source>
        <dbReference type="ARBA" id="ARBA00022679"/>
    </source>
</evidence>
<evidence type="ECO:0000256" key="4">
    <source>
        <dbReference type="ARBA" id="ARBA00022691"/>
    </source>
</evidence>
<dbReference type="SUPFAM" id="SSF75217">
    <property type="entry name" value="alpha/beta knot"/>
    <property type="match status" value="1"/>
</dbReference>
<dbReference type="InterPro" id="IPR001537">
    <property type="entry name" value="SpoU_MeTrfase"/>
</dbReference>
<dbReference type="STRING" id="688.A6E04_14015"/>
<organism evidence="6 7">
    <name type="scientific">Aliivibrio logei</name>
    <name type="common">Vibrio logei</name>
    <dbReference type="NCBI Taxonomy" id="688"/>
    <lineage>
        <taxon>Bacteria</taxon>
        <taxon>Pseudomonadati</taxon>
        <taxon>Pseudomonadota</taxon>
        <taxon>Gammaproteobacteria</taxon>
        <taxon>Vibrionales</taxon>
        <taxon>Vibrionaceae</taxon>
        <taxon>Aliivibrio</taxon>
    </lineage>
</organism>
<dbReference type="PANTHER" id="PTHR42786">
    <property type="entry name" value="TRNA/RRNA METHYLTRANSFERASE"/>
    <property type="match status" value="1"/>
</dbReference>
<dbReference type="OrthoDB" id="4578643at2"/>
<sequence length="171" mass="18878">MKNTHVTIGLSNPKSPTNVGAVMRAAGCYQVDDVRYTGERYDRAAKFQTDTKKAVNKIPLTSVECLLDNLADDMKIVCVELAEGAISLPEFKHPDKAIYVFGPEDGSITQQVADRADHVVYIPTVGCMNLAATVNVLLYDRLAKSVDIVKGDELIRSSRDNRNHLVIKEKE</sequence>
<keyword evidence="3 6" id="KW-0808">Transferase</keyword>
<dbReference type="Gene3D" id="3.40.1280.10">
    <property type="match status" value="1"/>
</dbReference>
<gene>
    <name evidence="6" type="ORF">A6E04_14015</name>
</gene>
<protein>
    <submittedName>
        <fullName evidence="6">23S rRNA methyltransferase</fullName>
    </submittedName>
</protein>
<dbReference type="RefSeq" id="WP_017023033.1">
    <property type="nucleotide sequence ID" value="NZ_CAWMPN010000011.1"/>
</dbReference>
<dbReference type="EMBL" id="MAJU01000011">
    <property type="protein sequence ID" value="OCH20895.1"/>
    <property type="molecule type" value="Genomic_DNA"/>
</dbReference>
<feature type="domain" description="tRNA/rRNA methyltransferase SpoU type" evidence="5">
    <location>
        <begin position="6"/>
        <end position="139"/>
    </location>
</feature>
<evidence type="ECO:0000313" key="7">
    <source>
        <dbReference type="Proteomes" id="UP000093523"/>
    </source>
</evidence>
<accession>A0A1B9NYK5</accession>
<keyword evidence="2 6" id="KW-0489">Methyltransferase</keyword>
<dbReference type="PANTHER" id="PTHR42786:SF6">
    <property type="entry name" value="TRNA_RRNA METHYLTRANSFERASE SPOU TYPE DOMAIN-CONTAINING PROTEIN"/>
    <property type="match status" value="1"/>
</dbReference>
<dbReference type="InterPro" id="IPR029028">
    <property type="entry name" value="Alpha/beta_knot_MTases"/>
</dbReference>
<dbReference type="InterPro" id="IPR029026">
    <property type="entry name" value="tRNA_m1G_MTases_N"/>
</dbReference>
<dbReference type="GO" id="GO:0003723">
    <property type="term" value="F:RNA binding"/>
    <property type="evidence" value="ECO:0007669"/>
    <property type="project" value="InterPro"/>
</dbReference>
<evidence type="ECO:0000256" key="2">
    <source>
        <dbReference type="ARBA" id="ARBA00022603"/>
    </source>
</evidence>
<dbReference type="CDD" id="cd18098">
    <property type="entry name" value="SpoU-like"/>
    <property type="match status" value="1"/>
</dbReference>
<proteinExistence type="inferred from homology"/>
<reference evidence="6 7" key="1">
    <citation type="submission" date="2016-06" db="EMBL/GenBank/DDBJ databases">
        <authorList>
            <person name="Kjaerup R.B."/>
            <person name="Dalgaard T.S."/>
            <person name="Juul-Madsen H.R."/>
        </authorList>
    </citation>
    <scope>NUCLEOTIDE SEQUENCE [LARGE SCALE GENOMIC DNA]</scope>
    <source>
        <strain evidence="6 7">1S159</strain>
    </source>
</reference>
<keyword evidence="4" id="KW-0949">S-adenosyl-L-methionine</keyword>
<dbReference type="GO" id="GO:0005829">
    <property type="term" value="C:cytosol"/>
    <property type="evidence" value="ECO:0007669"/>
    <property type="project" value="TreeGrafter"/>
</dbReference>
<dbReference type="AlphaFoldDB" id="A0A1B9NYK5"/>
<name>A0A1B9NYK5_ALILO</name>
<evidence type="ECO:0000259" key="5">
    <source>
        <dbReference type="Pfam" id="PF00588"/>
    </source>
</evidence>
<comment type="caution">
    <text evidence="6">The sequence shown here is derived from an EMBL/GenBank/DDBJ whole genome shotgun (WGS) entry which is preliminary data.</text>
</comment>
<dbReference type="Proteomes" id="UP000093523">
    <property type="component" value="Unassembled WGS sequence"/>
</dbReference>
<comment type="similarity">
    <text evidence="1">Belongs to the class IV-like SAM-binding methyltransferase superfamily. RNA methyltransferase TrmH family.</text>
</comment>
<dbReference type="GO" id="GO:0008173">
    <property type="term" value="F:RNA methyltransferase activity"/>
    <property type="evidence" value="ECO:0007669"/>
    <property type="project" value="InterPro"/>
</dbReference>
<dbReference type="Pfam" id="PF00588">
    <property type="entry name" value="SpoU_methylase"/>
    <property type="match status" value="1"/>
</dbReference>